<dbReference type="GO" id="GO:0001508">
    <property type="term" value="P:action potential"/>
    <property type="evidence" value="ECO:0007669"/>
    <property type="project" value="TreeGrafter"/>
</dbReference>
<evidence type="ECO:0000256" key="7">
    <source>
        <dbReference type="ARBA" id="ARBA00023303"/>
    </source>
</evidence>
<proteinExistence type="predicted"/>
<feature type="transmembrane region" description="Helical" evidence="9">
    <location>
        <begin position="123"/>
        <end position="145"/>
    </location>
</feature>
<dbReference type="PANTHER" id="PTHR11537">
    <property type="entry name" value="VOLTAGE-GATED POTASSIUM CHANNEL"/>
    <property type="match status" value="1"/>
</dbReference>
<dbReference type="OrthoDB" id="9785285at2"/>
<sequence>MMKQKWLVSYHVLMTLMILASAGIAGLLLFKVQVPPGVRVANTVLWAIYTIDYVARLALVSNRKTFLIENALDLLGIIPMHPGFALFRLGRLLRIIRIHHLFYKLGIDGKWTRNFHRFMYDTGFIYLFSISIVIICISAWLFSIVERQSLPSALWWAVTTATTVGYGDDSPHTAWGKLIATALMFGGIGFIGLLTSTITEFFTKRAAQTKPSDPEMTALLQEVRALSKQVTQLQRQLNHSKKK</sequence>
<dbReference type="AlphaFoldDB" id="A0A0R1HUU7"/>
<keyword evidence="2" id="KW-0813">Transport</keyword>
<evidence type="ECO:0000256" key="6">
    <source>
        <dbReference type="ARBA" id="ARBA00023136"/>
    </source>
</evidence>
<gene>
    <name evidence="11" type="ORF">FC96_GL002294</name>
</gene>
<evidence type="ECO:0000256" key="5">
    <source>
        <dbReference type="ARBA" id="ARBA00023065"/>
    </source>
</evidence>
<keyword evidence="6 9" id="KW-0472">Membrane</keyword>
<evidence type="ECO:0000256" key="1">
    <source>
        <dbReference type="ARBA" id="ARBA00004141"/>
    </source>
</evidence>
<keyword evidence="12" id="KW-1185">Reference proteome</keyword>
<dbReference type="SUPFAM" id="SSF81324">
    <property type="entry name" value="Voltage-gated potassium channels"/>
    <property type="match status" value="1"/>
</dbReference>
<keyword evidence="7" id="KW-0407">Ion channel</keyword>
<feature type="transmembrane region" description="Helical" evidence="9">
    <location>
        <begin position="40"/>
        <end position="59"/>
    </location>
</feature>
<protein>
    <submittedName>
        <fullName evidence="11">Potassium transport protein</fullName>
    </submittedName>
</protein>
<dbReference type="EMBL" id="AZCX01000007">
    <property type="protein sequence ID" value="KRK47572.1"/>
    <property type="molecule type" value="Genomic_DNA"/>
</dbReference>
<reference evidence="11 12" key="1">
    <citation type="journal article" date="2015" name="Genome Announc.">
        <title>Expanding the biotechnology potential of lactobacilli through comparative genomics of 213 strains and associated genera.</title>
        <authorList>
            <person name="Sun Z."/>
            <person name="Harris H.M."/>
            <person name="McCann A."/>
            <person name="Guo C."/>
            <person name="Argimon S."/>
            <person name="Zhang W."/>
            <person name="Yang X."/>
            <person name="Jeffery I.B."/>
            <person name="Cooney J.C."/>
            <person name="Kagawa T.F."/>
            <person name="Liu W."/>
            <person name="Song Y."/>
            <person name="Salvetti E."/>
            <person name="Wrobel A."/>
            <person name="Rasinkangas P."/>
            <person name="Parkhill J."/>
            <person name="Rea M.C."/>
            <person name="O'Sullivan O."/>
            <person name="Ritari J."/>
            <person name="Douillard F.P."/>
            <person name="Paul Ross R."/>
            <person name="Yang R."/>
            <person name="Briner A.E."/>
            <person name="Felis G.E."/>
            <person name="de Vos W.M."/>
            <person name="Barrangou R."/>
            <person name="Klaenhammer T.R."/>
            <person name="Caufield P.W."/>
            <person name="Cui Y."/>
            <person name="Zhang H."/>
            <person name="O'Toole P.W."/>
        </authorList>
    </citation>
    <scope>NUCLEOTIDE SEQUENCE [LARGE SCALE GENOMIC DNA]</scope>
    <source>
        <strain evidence="11 12">JCM 15530</strain>
    </source>
</reference>
<dbReference type="InterPro" id="IPR028325">
    <property type="entry name" value="VG_K_chnl"/>
</dbReference>
<evidence type="ECO:0000256" key="9">
    <source>
        <dbReference type="SAM" id="Phobius"/>
    </source>
</evidence>
<evidence type="ECO:0000313" key="11">
    <source>
        <dbReference type="EMBL" id="KRK47572.1"/>
    </source>
</evidence>
<dbReference type="InterPro" id="IPR013099">
    <property type="entry name" value="K_chnl_dom"/>
</dbReference>
<dbReference type="RefSeq" id="WP_056942751.1">
    <property type="nucleotide sequence ID" value="NZ_AZCX01000007.1"/>
</dbReference>
<dbReference type="STRING" id="1302272.FC96_GL002294"/>
<evidence type="ECO:0000259" key="10">
    <source>
        <dbReference type="Pfam" id="PF07885"/>
    </source>
</evidence>
<evidence type="ECO:0000256" key="8">
    <source>
        <dbReference type="SAM" id="Coils"/>
    </source>
</evidence>
<keyword evidence="3 9" id="KW-0812">Transmembrane</keyword>
<feature type="transmembrane region" description="Helical" evidence="9">
    <location>
        <begin position="178"/>
        <end position="202"/>
    </location>
</feature>
<dbReference type="GO" id="GO:0008076">
    <property type="term" value="C:voltage-gated potassium channel complex"/>
    <property type="evidence" value="ECO:0007669"/>
    <property type="project" value="InterPro"/>
</dbReference>
<evidence type="ECO:0000256" key="2">
    <source>
        <dbReference type="ARBA" id="ARBA00022448"/>
    </source>
</evidence>
<dbReference type="PANTHER" id="PTHR11537:SF254">
    <property type="entry name" value="POTASSIUM VOLTAGE-GATED CHANNEL PROTEIN SHAB"/>
    <property type="match status" value="1"/>
</dbReference>
<evidence type="ECO:0000256" key="3">
    <source>
        <dbReference type="ARBA" id="ARBA00022692"/>
    </source>
</evidence>
<dbReference type="GO" id="GO:0005249">
    <property type="term" value="F:voltage-gated potassium channel activity"/>
    <property type="evidence" value="ECO:0007669"/>
    <property type="project" value="InterPro"/>
</dbReference>
<accession>A0A0R1HUU7</accession>
<comment type="subcellular location">
    <subcellularLocation>
        <location evidence="1">Membrane</location>
        <topology evidence="1">Multi-pass membrane protein</topology>
    </subcellularLocation>
</comment>
<dbReference type="InterPro" id="IPR027359">
    <property type="entry name" value="Volt_channel_dom_sf"/>
</dbReference>
<feature type="transmembrane region" description="Helical" evidence="9">
    <location>
        <begin position="12"/>
        <end position="34"/>
    </location>
</feature>
<dbReference type="Gene3D" id="1.20.120.350">
    <property type="entry name" value="Voltage-gated potassium channels. Chain C"/>
    <property type="match status" value="1"/>
</dbReference>
<evidence type="ECO:0000313" key="12">
    <source>
        <dbReference type="Proteomes" id="UP000050911"/>
    </source>
</evidence>
<dbReference type="Gene3D" id="1.10.287.70">
    <property type="match status" value="1"/>
</dbReference>
<dbReference type="PATRIC" id="fig|1302272.5.peg.2344"/>
<feature type="coiled-coil region" evidence="8">
    <location>
        <begin position="216"/>
        <end position="243"/>
    </location>
</feature>
<evidence type="ECO:0000256" key="4">
    <source>
        <dbReference type="ARBA" id="ARBA00022989"/>
    </source>
</evidence>
<feature type="domain" description="Potassium channel" evidence="10">
    <location>
        <begin position="132"/>
        <end position="204"/>
    </location>
</feature>
<name>A0A0R1HUU7_9LACO</name>
<comment type="caution">
    <text evidence="11">The sequence shown here is derived from an EMBL/GenBank/DDBJ whole genome shotgun (WGS) entry which is preliminary data.</text>
</comment>
<dbReference type="Proteomes" id="UP000050911">
    <property type="component" value="Unassembled WGS sequence"/>
</dbReference>
<keyword evidence="4 9" id="KW-1133">Transmembrane helix</keyword>
<dbReference type="Pfam" id="PF07885">
    <property type="entry name" value="Ion_trans_2"/>
    <property type="match status" value="1"/>
</dbReference>
<keyword evidence="8" id="KW-0175">Coiled coil</keyword>
<organism evidence="11 12">
    <name type="scientific">Secundilactobacillus kimchicus JCM 15530</name>
    <dbReference type="NCBI Taxonomy" id="1302272"/>
    <lineage>
        <taxon>Bacteria</taxon>
        <taxon>Bacillati</taxon>
        <taxon>Bacillota</taxon>
        <taxon>Bacilli</taxon>
        <taxon>Lactobacillales</taxon>
        <taxon>Lactobacillaceae</taxon>
        <taxon>Secundilactobacillus</taxon>
    </lineage>
</organism>
<keyword evidence="5" id="KW-0406">Ion transport</keyword>